<reference evidence="1" key="1">
    <citation type="journal article" date="2014" name="Int. J. Syst. Evol. Microbiol.">
        <title>Complete genome sequence of Corynebacterium casei LMG S-19264T (=DSM 44701T), isolated from a smear-ripened cheese.</title>
        <authorList>
            <consortium name="US DOE Joint Genome Institute (JGI-PGF)"/>
            <person name="Walter F."/>
            <person name="Albersmeier A."/>
            <person name="Kalinowski J."/>
            <person name="Ruckert C."/>
        </authorList>
    </citation>
    <scope>NUCLEOTIDE SEQUENCE</scope>
    <source>
        <strain evidence="1">CGMCC 1.12195</strain>
    </source>
</reference>
<accession>A0A917I100</accession>
<reference evidence="1" key="2">
    <citation type="submission" date="2020-09" db="EMBL/GenBank/DDBJ databases">
        <authorList>
            <person name="Sun Q."/>
            <person name="Zhou Y."/>
        </authorList>
    </citation>
    <scope>NUCLEOTIDE SEQUENCE</scope>
    <source>
        <strain evidence="1">CGMCC 1.12195</strain>
    </source>
</reference>
<protein>
    <submittedName>
        <fullName evidence="1">Uncharacterized protein</fullName>
    </submittedName>
</protein>
<proteinExistence type="predicted"/>
<evidence type="ECO:0000313" key="2">
    <source>
        <dbReference type="Proteomes" id="UP000660862"/>
    </source>
</evidence>
<evidence type="ECO:0000313" key="1">
    <source>
        <dbReference type="EMBL" id="GGH00251.1"/>
    </source>
</evidence>
<dbReference type="EMBL" id="BMER01000005">
    <property type="protein sequence ID" value="GGH00251.1"/>
    <property type="molecule type" value="Genomic_DNA"/>
</dbReference>
<keyword evidence="2" id="KW-1185">Reference proteome</keyword>
<comment type="caution">
    <text evidence="1">The sequence shown here is derived from an EMBL/GenBank/DDBJ whole genome shotgun (WGS) entry which is preliminary data.</text>
</comment>
<dbReference type="Proteomes" id="UP000660862">
    <property type="component" value="Unassembled WGS sequence"/>
</dbReference>
<dbReference type="RefSeq" id="WP_188507896.1">
    <property type="nucleotide sequence ID" value="NZ_BMER01000005.1"/>
</dbReference>
<name>A0A917I100_9SPHI</name>
<organism evidence="1 2">
    <name type="scientific">Parapedobacter pyrenivorans</name>
    <dbReference type="NCBI Taxonomy" id="1305674"/>
    <lineage>
        <taxon>Bacteria</taxon>
        <taxon>Pseudomonadati</taxon>
        <taxon>Bacteroidota</taxon>
        <taxon>Sphingobacteriia</taxon>
        <taxon>Sphingobacteriales</taxon>
        <taxon>Sphingobacteriaceae</taxon>
        <taxon>Parapedobacter</taxon>
    </lineage>
</organism>
<sequence length="124" mass="13984">MTTKLFNTHADYLVSTGLLDLNPDSPRFTSLRNNEPDEVFDPFETICKVFEVRSLVASIVIRFNKSLKRFIDFTFWKQYGVGVKFFDPLTENTEIAPDGLFGNDVGVWSGGIAIAHGSKSSRSW</sequence>
<gene>
    <name evidence="1" type="ORF">GCM10007415_40240</name>
</gene>
<dbReference type="AlphaFoldDB" id="A0A917I100"/>